<accession>A0ABP4MZ20</accession>
<reference evidence="4" key="1">
    <citation type="journal article" date="2019" name="Int. J. Syst. Evol. Microbiol.">
        <title>The Global Catalogue of Microorganisms (GCM) 10K type strain sequencing project: providing services to taxonomists for standard genome sequencing and annotation.</title>
        <authorList>
            <consortium name="The Broad Institute Genomics Platform"/>
            <consortium name="The Broad Institute Genome Sequencing Center for Infectious Disease"/>
            <person name="Wu L."/>
            <person name="Ma J."/>
        </authorList>
    </citation>
    <scope>NUCLEOTIDE SEQUENCE [LARGE SCALE GENOMIC DNA]</scope>
    <source>
        <strain evidence="4">JCM 15933</strain>
    </source>
</reference>
<dbReference type="InterPro" id="IPR010985">
    <property type="entry name" value="Ribbon_hlx_hlx"/>
</dbReference>
<gene>
    <name evidence="3" type="ORF">GCM10009827_084280</name>
</gene>
<proteinExistence type="inferred from homology"/>
<evidence type="ECO:0000256" key="1">
    <source>
        <dbReference type="ARBA" id="ARBA00022649"/>
    </source>
</evidence>
<dbReference type="Proteomes" id="UP001501470">
    <property type="component" value="Unassembled WGS sequence"/>
</dbReference>
<dbReference type="SUPFAM" id="SSF47598">
    <property type="entry name" value="Ribbon-helix-helix"/>
    <property type="match status" value="1"/>
</dbReference>
<keyword evidence="4" id="KW-1185">Reference proteome</keyword>
<keyword evidence="1" id="KW-1277">Toxin-antitoxin system</keyword>
<evidence type="ECO:0000313" key="4">
    <source>
        <dbReference type="Proteomes" id="UP001501470"/>
    </source>
</evidence>
<evidence type="ECO:0000256" key="2">
    <source>
        <dbReference type="ARBA" id="ARBA00049988"/>
    </source>
</evidence>
<dbReference type="Gene3D" id="1.20.5.780">
    <property type="entry name" value="Single helix bin"/>
    <property type="match status" value="1"/>
</dbReference>
<organism evidence="3 4">
    <name type="scientific">Dactylosporangium maewongense</name>
    <dbReference type="NCBI Taxonomy" id="634393"/>
    <lineage>
        <taxon>Bacteria</taxon>
        <taxon>Bacillati</taxon>
        <taxon>Actinomycetota</taxon>
        <taxon>Actinomycetes</taxon>
        <taxon>Micromonosporales</taxon>
        <taxon>Micromonosporaceae</taxon>
        <taxon>Dactylosporangium</taxon>
    </lineage>
</organism>
<evidence type="ECO:0000313" key="3">
    <source>
        <dbReference type="EMBL" id="GAA1550763.1"/>
    </source>
</evidence>
<comment type="similarity">
    <text evidence="2">Belongs to the TacA antitoxin family.</text>
</comment>
<name>A0ABP4MZ20_9ACTN</name>
<protein>
    <recommendedName>
        <fullName evidence="5">DUF1778 domain-containing protein</fullName>
    </recommendedName>
</protein>
<dbReference type="EMBL" id="BAAAQD010000021">
    <property type="protein sequence ID" value="GAA1550763.1"/>
    <property type="molecule type" value="Genomic_DNA"/>
</dbReference>
<evidence type="ECO:0008006" key="5">
    <source>
        <dbReference type="Google" id="ProtNLM"/>
    </source>
</evidence>
<comment type="caution">
    <text evidence="3">The sequence shown here is derived from an EMBL/GenBank/DDBJ whole genome shotgun (WGS) entry which is preliminary data.</text>
</comment>
<dbReference type="InterPro" id="IPR014795">
    <property type="entry name" value="TacA_1-like"/>
</dbReference>
<sequence>MDTTAAARKTERIEVRATTDEAERIELAAQVQHLSVSAFVVQAATSAADQVIARTDITLMPADQFDELMASLDEPDDMPGLARAFDRRWRSQGA</sequence>
<dbReference type="PANTHER" id="PTHR35401">
    <property type="entry name" value="COPG FAMILY HELIX-TURN-HELIX PROTEIN-RELATED-RELATED"/>
    <property type="match status" value="1"/>
</dbReference>
<dbReference type="Pfam" id="PF08681">
    <property type="entry name" value="TacA1"/>
    <property type="match status" value="1"/>
</dbReference>
<dbReference type="RefSeq" id="WP_344509343.1">
    <property type="nucleotide sequence ID" value="NZ_BAAAQD010000021.1"/>
</dbReference>